<dbReference type="EMBL" id="JAODUP010000014">
    <property type="protein sequence ID" value="KAK2168798.1"/>
    <property type="molecule type" value="Genomic_DNA"/>
</dbReference>
<feature type="region of interest" description="Disordered" evidence="1">
    <location>
        <begin position="243"/>
        <end position="276"/>
    </location>
</feature>
<accession>A0AAD9KBV9</accession>
<name>A0AAD9KBV9_9ANNE</name>
<gene>
    <name evidence="2" type="ORF">LSH36_14g08037</name>
</gene>
<dbReference type="AlphaFoldDB" id="A0AAD9KBV9"/>
<reference evidence="2" key="1">
    <citation type="journal article" date="2023" name="Mol. Biol. Evol.">
        <title>Third-Generation Sequencing Reveals the Adaptive Role of the Epigenome in Three Deep-Sea Polychaetes.</title>
        <authorList>
            <person name="Perez M."/>
            <person name="Aroh O."/>
            <person name="Sun Y."/>
            <person name="Lan Y."/>
            <person name="Juniper S.K."/>
            <person name="Young C.R."/>
            <person name="Angers B."/>
            <person name="Qian P.Y."/>
        </authorList>
    </citation>
    <scope>NUCLEOTIDE SEQUENCE</scope>
    <source>
        <strain evidence="2">P08H-3</strain>
    </source>
</reference>
<protein>
    <submittedName>
        <fullName evidence="2">Uncharacterized protein</fullName>
    </submittedName>
</protein>
<sequence length="526" mass="58865">MAVHGDVTQPTPKPRTNGIRKHLARKDPRTAVKAKPSNNPGTMASLETDGQRDDDLQDVDTDERVIVNMSSNLRALHGEDEKSKIHRSLLSASDDADLRYTLESDSIMETFGLCKCLRGNVFSFEEGRSSFRAWMDEAFYVTGHFLVDATRRSETNNGSNLCPFCKRRKRHQSMGGETPTGQRYKAKKPLGRNPESGEGGFRYQSDIGMYIKDYRKCRNVCDDNAAPVLGKDVPDPYLQRIRSFSTQPKPKRTPSAPSIADNPSNHTGYQTPEQQQLSRLDTINLAPLAGRPKHLHTTMKELIYQTKRRRRQTNANKEKELTGSIRYDNNDKMQTGNKRFTQMTNERIFCNHVASTVVPKKPHPNTGLMKCKKFTSSTHYLDLSSPRMSFPLPVHVALGVGDGARDRVPLGRSLYVPRCRSASSPMILQCQKPNSTPSTSSGFWSSDGSSACSTSGSSSKPIQKRLFRSNTINDVSGYEHRHKTKPVIYVKSSGYLSTANNKIRSTDVTTGELLVACLLEQEEQLQ</sequence>
<evidence type="ECO:0000313" key="3">
    <source>
        <dbReference type="Proteomes" id="UP001208570"/>
    </source>
</evidence>
<evidence type="ECO:0000256" key="1">
    <source>
        <dbReference type="SAM" id="MobiDB-lite"/>
    </source>
</evidence>
<proteinExistence type="predicted"/>
<feature type="region of interest" description="Disordered" evidence="1">
    <location>
        <begin position="171"/>
        <end position="202"/>
    </location>
</feature>
<evidence type="ECO:0000313" key="2">
    <source>
        <dbReference type="EMBL" id="KAK2168798.1"/>
    </source>
</evidence>
<feature type="region of interest" description="Disordered" evidence="1">
    <location>
        <begin position="1"/>
        <end position="59"/>
    </location>
</feature>
<organism evidence="2 3">
    <name type="scientific">Paralvinella palmiformis</name>
    <dbReference type="NCBI Taxonomy" id="53620"/>
    <lineage>
        <taxon>Eukaryota</taxon>
        <taxon>Metazoa</taxon>
        <taxon>Spiralia</taxon>
        <taxon>Lophotrochozoa</taxon>
        <taxon>Annelida</taxon>
        <taxon>Polychaeta</taxon>
        <taxon>Sedentaria</taxon>
        <taxon>Canalipalpata</taxon>
        <taxon>Terebellida</taxon>
        <taxon>Terebelliformia</taxon>
        <taxon>Alvinellidae</taxon>
        <taxon>Paralvinella</taxon>
    </lineage>
</organism>
<keyword evidence="3" id="KW-1185">Reference proteome</keyword>
<dbReference type="Proteomes" id="UP001208570">
    <property type="component" value="Unassembled WGS sequence"/>
</dbReference>
<feature type="compositionally biased region" description="Polar residues" evidence="1">
    <location>
        <begin position="261"/>
        <end position="276"/>
    </location>
</feature>
<comment type="caution">
    <text evidence="2">The sequence shown here is derived from an EMBL/GenBank/DDBJ whole genome shotgun (WGS) entry which is preliminary data.</text>
</comment>
<feature type="region of interest" description="Disordered" evidence="1">
    <location>
        <begin position="307"/>
        <end position="334"/>
    </location>
</feature>